<evidence type="ECO:0000313" key="2">
    <source>
        <dbReference type="EMBL" id="MBM1713506.1"/>
    </source>
</evidence>
<accession>A0AAE3B6K0</accession>
<keyword evidence="3" id="KW-1185">Reference proteome</keyword>
<feature type="signal peptide" evidence="1">
    <location>
        <begin position="1"/>
        <end position="21"/>
    </location>
</feature>
<gene>
    <name evidence="2" type="ORF">JQV55_08035</name>
</gene>
<organism evidence="2 3">
    <name type="scientific">Sulfitobacter geojensis</name>
    <dbReference type="NCBI Taxonomy" id="1342299"/>
    <lineage>
        <taxon>Bacteria</taxon>
        <taxon>Pseudomonadati</taxon>
        <taxon>Pseudomonadota</taxon>
        <taxon>Alphaproteobacteria</taxon>
        <taxon>Rhodobacterales</taxon>
        <taxon>Roseobacteraceae</taxon>
        <taxon>Sulfitobacter</taxon>
    </lineage>
</organism>
<proteinExistence type="predicted"/>
<reference evidence="2 3" key="1">
    <citation type="submission" date="2021-01" db="EMBL/GenBank/DDBJ databases">
        <title>Diatom-associated Roseobacters Show Island Model of Population Structure.</title>
        <authorList>
            <person name="Qu L."/>
            <person name="Feng X."/>
            <person name="Chen Y."/>
            <person name="Li L."/>
            <person name="Wang X."/>
            <person name="Hu Z."/>
            <person name="Wang H."/>
            <person name="Luo H."/>
        </authorList>
    </citation>
    <scope>NUCLEOTIDE SEQUENCE [LARGE SCALE GENOMIC DNA]</scope>
    <source>
        <strain evidence="2 3">TR60-84</strain>
    </source>
</reference>
<name>A0AAE3B6K0_9RHOB</name>
<dbReference type="Proteomes" id="UP000732193">
    <property type="component" value="Unassembled WGS sequence"/>
</dbReference>
<dbReference type="RefSeq" id="WP_203241811.1">
    <property type="nucleotide sequence ID" value="NZ_JAFBRH010000001.1"/>
</dbReference>
<evidence type="ECO:0000313" key="3">
    <source>
        <dbReference type="Proteomes" id="UP000732193"/>
    </source>
</evidence>
<dbReference type="EMBL" id="JAFBRM010000001">
    <property type="protein sequence ID" value="MBM1713506.1"/>
    <property type="molecule type" value="Genomic_DNA"/>
</dbReference>
<keyword evidence="1" id="KW-0732">Signal</keyword>
<comment type="caution">
    <text evidence="2">The sequence shown here is derived from an EMBL/GenBank/DDBJ whole genome shotgun (WGS) entry which is preliminary data.</text>
</comment>
<sequence>MTKLGVIAACAFVVWTSGAAAQQISTGTVRVQSGHFCAENKCVRFSPDLQSVSIQGRRAASVADYNLAANPVISAEQFRQIFSLALRQGGVNGNRG</sequence>
<protein>
    <submittedName>
        <fullName evidence="2">Uncharacterized protein</fullName>
    </submittedName>
</protein>
<feature type="chain" id="PRO_5041920399" evidence="1">
    <location>
        <begin position="22"/>
        <end position="96"/>
    </location>
</feature>
<evidence type="ECO:0000256" key="1">
    <source>
        <dbReference type="SAM" id="SignalP"/>
    </source>
</evidence>
<dbReference type="AlphaFoldDB" id="A0AAE3B6K0"/>